<name>A0A1T4X1M9_9GAMM</name>
<evidence type="ECO:0000313" key="3">
    <source>
        <dbReference type="EMBL" id="SKA83038.1"/>
    </source>
</evidence>
<dbReference type="InterPro" id="IPR036465">
    <property type="entry name" value="vWFA_dom_sf"/>
</dbReference>
<keyword evidence="1" id="KW-0812">Transmembrane</keyword>
<keyword evidence="4" id="KW-1185">Reference proteome</keyword>
<accession>A0A1T4X1M9</accession>
<dbReference type="PANTHER" id="PTHR33608">
    <property type="entry name" value="BLL2464 PROTEIN"/>
    <property type="match status" value="1"/>
</dbReference>
<feature type="transmembrane region" description="Helical" evidence="1">
    <location>
        <begin position="31"/>
        <end position="51"/>
    </location>
</feature>
<keyword evidence="1" id="KW-1133">Transmembrane helix</keyword>
<organism evidence="3 4">
    <name type="scientific">Thiothrix eikelboomii</name>
    <dbReference type="NCBI Taxonomy" id="92487"/>
    <lineage>
        <taxon>Bacteria</taxon>
        <taxon>Pseudomonadati</taxon>
        <taxon>Pseudomonadota</taxon>
        <taxon>Gammaproteobacteria</taxon>
        <taxon>Thiotrichales</taxon>
        <taxon>Thiotrichaceae</taxon>
        <taxon>Thiothrix</taxon>
    </lineage>
</organism>
<dbReference type="PANTHER" id="PTHR33608:SF3">
    <property type="entry name" value="SLR2013 PROTEIN"/>
    <property type="match status" value="1"/>
</dbReference>
<proteinExistence type="predicted"/>
<reference evidence="3 4" key="1">
    <citation type="submission" date="2017-02" db="EMBL/GenBank/DDBJ databases">
        <authorList>
            <person name="Peterson S.W."/>
        </authorList>
    </citation>
    <scope>NUCLEOTIDE SEQUENCE [LARGE SCALE GENOMIC DNA]</scope>
    <source>
        <strain evidence="3 4">ATCC 49788</strain>
    </source>
</reference>
<dbReference type="SUPFAM" id="SSF53300">
    <property type="entry name" value="vWA-like"/>
    <property type="match status" value="1"/>
</dbReference>
<dbReference type="AlphaFoldDB" id="A0A1T4X1M9"/>
<gene>
    <name evidence="3" type="ORF">SAMN02745130_02347</name>
</gene>
<evidence type="ECO:0000256" key="1">
    <source>
        <dbReference type="SAM" id="Phobius"/>
    </source>
</evidence>
<dbReference type="InterPro" id="IPR002881">
    <property type="entry name" value="DUF58"/>
</dbReference>
<dbReference type="Proteomes" id="UP000190460">
    <property type="component" value="Unassembled WGS sequence"/>
</dbReference>
<dbReference type="STRING" id="92487.SAMN02745130_02347"/>
<dbReference type="EMBL" id="FUYB01000011">
    <property type="protein sequence ID" value="SKA83038.1"/>
    <property type="molecule type" value="Genomic_DNA"/>
</dbReference>
<evidence type="ECO:0000259" key="2">
    <source>
        <dbReference type="Pfam" id="PF01882"/>
    </source>
</evidence>
<dbReference type="RefSeq" id="WP_078922820.1">
    <property type="nucleotide sequence ID" value="NZ_FUYB01000011.1"/>
</dbReference>
<sequence length="435" mass="49791">MILPARRSFYLIATHLALAIFVSFFPRWLGLWYGLLGLSFIGWLVDGLFALRKHDLTIERFLPNSLPVGIQRNLRLRVRHTHTQALTVMIYDHYPPSIQVQGLPLKLSLPVGEYAEPSYSIRPVERGKASFPRIQVRVLSPWQLWWHDHSLAVEAEVRIYPNFAALAQYALLATDHHLSHLGIMKRQRRGEGQDFHQLREYRAGDSLRQIDWKASARMHKAISREYQDERDQDIIFLIDCGHRMQAKDGELSHFDHTLNAVLLMAYVALKQGDAVGLATFGGTERWLPAKKGQLSLNQILNTLYDLQPSLQAPDYSQAASQLLIRHKKRALVILISNLRDEDTDDLLPALNLLRKRHLLLLASMREQALDLALEPTVGHLEVAIEQAAIQHYLHLRQQTLERVRATGTLCLDVPPTELSSQLINRYLEIKRSGVL</sequence>
<feature type="transmembrane region" description="Helical" evidence="1">
    <location>
        <begin position="7"/>
        <end position="25"/>
    </location>
</feature>
<protein>
    <submittedName>
        <fullName evidence="3">Uncharacterized conserved protein, DUF58 family, contains vWF domain</fullName>
    </submittedName>
</protein>
<keyword evidence="1" id="KW-0472">Membrane</keyword>
<feature type="domain" description="DUF58" evidence="2">
    <location>
        <begin position="198"/>
        <end position="383"/>
    </location>
</feature>
<evidence type="ECO:0000313" key="4">
    <source>
        <dbReference type="Proteomes" id="UP000190460"/>
    </source>
</evidence>
<dbReference type="OrthoDB" id="9812729at2"/>
<dbReference type="Pfam" id="PF01882">
    <property type="entry name" value="DUF58"/>
    <property type="match status" value="1"/>
</dbReference>